<gene>
    <name evidence="1" type="ORF">PSYJA_38239</name>
</gene>
<comment type="caution">
    <text evidence="1">The sequence shown here is derived from an EMBL/GenBank/DDBJ whole genome shotgun (WGS) entry which is preliminary data.</text>
</comment>
<feature type="non-terminal residue" evidence="1">
    <location>
        <position position="1"/>
    </location>
</feature>
<proteinExistence type="predicted"/>
<sequence length="39" mass="4239">QGADASFPICEDTVALALFLPTPLALVSKRLWALISWHS</sequence>
<evidence type="ECO:0000313" key="2">
    <source>
        <dbReference type="Proteomes" id="UP000004471"/>
    </source>
</evidence>
<evidence type="ECO:0000313" key="1">
    <source>
        <dbReference type="EMBL" id="EGH34477.1"/>
    </source>
</evidence>
<accession>F3FW85</accession>
<organism evidence="1 2">
    <name type="scientific">Pseudomonas syringae pv. japonica str. M301072</name>
    <dbReference type="NCBI Taxonomy" id="629262"/>
    <lineage>
        <taxon>Bacteria</taxon>
        <taxon>Pseudomonadati</taxon>
        <taxon>Pseudomonadota</taxon>
        <taxon>Gammaproteobacteria</taxon>
        <taxon>Pseudomonadales</taxon>
        <taxon>Pseudomonadaceae</taxon>
        <taxon>Pseudomonas</taxon>
        <taxon>Pseudomonas syringae</taxon>
    </lineage>
</organism>
<dbReference type="EMBL" id="AEAH01002572">
    <property type="protein sequence ID" value="EGH34477.1"/>
    <property type="molecule type" value="Genomic_DNA"/>
</dbReference>
<dbReference type="AlphaFoldDB" id="F3FW85"/>
<protein>
    <submittedName>
        <fullName evidence="1">Uncharacterized protein</fullName>
    </submittedName>
</protein>
<dbReference type="Proteomes" id="UP000004471">
    <property type="component" value="Unassembled WGS sequence"/>
</dbReference>
<dbReference type="HOGENOM" id="CLU_3321836_0_0_6"/>
<name>F3FW85_PSESX</name>
<reference evidence="1 2" key="1">
    <citation type="journal article" date="2011" name="PLoS Pathog.">
        <title>Dynamic evolution of pathogenicity revealed by sequencing and comparative genomics of 19 Pseudomonas syringae isolates.</title>
        <authorList>
            <person name="Baltrus D.A."/>
            <person name="Nishimura M.T."/>
            <person name="Romanchuk A."/>
            <person name="Chang J.H."/>
            <person name="Mukhtar M.S."/>
            <person name="Cherkis K."/>
            <person name="Roach J."/>
            <person name="Grant S.R."/>
            <person name="Jones C.D."/>
            <person name="Dangl J.L."/>
        </authorList>
    </citation>
    <scope>NUCLEOTIDE SEQUENCE [LARGE SCALE GENOMIC DNA]</scope>
    <source>
        <strain evidence="2">M301072PT</strain>
    </source>
</reference>